<feature type="transmembrane region" description="Helical" evidence="1">
    <location>
        <begin position="247"/>
        <end position="265"/>
    </location>
</feature>
<protein>
    <submittedName>
        <fullName evidence="2">Membrane protein</fullName>
    </submittedName>
    <submittedName>
        <fullName evidence="3">Tellurium resistance protein TerC</fullName>
    </submittedName>
</protein>
<feature type="transmembrane region" description="Helical" evidence="1">
    <location>
        <begin position="224"/>
        <end position="242"/>
    </location>
</feature>
<organism evidence="3 5">
    <name type="scientific">Halarcobacter bivalviorum</name>
    <dbReference type="NCBI Taxonomy" id="663364"/>
    <lineage>
        <taxon>Bacteria</taxon>
        <taxon>Pseudomonadati</taxon>
        <taxon>Campylobacterota</taxon>
        <taxon>Epsilonproteobacteria</taxon>
        <taxon>Campylobacterales</taxon>
        <taxon>Arcobacteraceae</taxon>
        <taxon>Halarcobacter</taxon>
    </lineage>
</organism>
<dbReference type="Proteomes" id="UP000253850">
    <property type="component" value="Chromosome"/>
</dbReference>
<keyword evidence="5" id="KW-1185">Reference proteome</keyword>
<dbReference type="Proteomes" id="UP000289193">
    <property type="component" value="Unassembled WGS sequence"/>
</dbReference>
<feature type="transmembrane region" description="Helical" evidence="1">
    <location>
        <begin position="403"/>
        <end position="422"/>
    </location>
</feature>
<feature type="transmembrane region" description="Helical" evidence="1">
    <location>
        <begin position="291"/>
        <end position="311"/>
    </location>
</feature>
<dbReference type="EMBL" id="PDKM01000003">
    <property type="protein sequence ID" value="RXK10156.1"/>
    <property type="molecule type" value="Genomic_DNA"/>
</dbReference>
<feature type="transmembrane region" description="Helical" evidence="1">
    <location>
        <begin position="80"/>
        <end position="98"/>
    </location>
</feature>
<feature type="transmembrane region" description="Helical" evidence="1">
    <location>
        <begin position="12"/>
        <end position="38"/>
    </location>
</feature>
<feature type="transmembrane region" description="Helical" evidence="1">
    <location>
        <begin position="360"/>
        <end position="383"/>
    </location>
</feature>
<keyword evidence="1" id="KW-1133">Transmembrane helix</keyword>
<reference evidence="2 4" key="2">
    <citation type="submission" date="2018-07" db="EMBL/GenBank/DDBJ databases">
        <title>Complete genome of the Arcobacter bivalviorum type strain LMG 26154.</title>
        <authorList>
            <person name="Miller W.G."/>
            <person name="Yee E."/>
            <person name="Bono J.L."/>
        </authorList>
    </citation>
    <scope>NUCLEOTIDE SEQUENCE [LARGE SCALE GENOMIC DNA]</scope>
    <source>
        <strain evidence="2 4">LMG 26154</strain>
    </source>
</reference>
<feature type="transmembrane region" description="Helical" evidence="1">
    <location>
        <begin position="186"/>
        <end position="204"/>
    </location>
</feature>
<evidence type="ECO:0000313" key="5">
    <source>
        <dbReference type="Proteomes" id="UP000289193"/>
    </source>
</evidence>
<feature type="transmembrane region" description="Helical" evidence="1">
    <location>
        <begin position="323"/>
        <end position="348"/>
    </location>
</feature>
<proteinExistence type="predicted"/>
<feature type="transmembrane region" description="Helical" evidence="1">
    <location>
        <begin position="119"/>
        <end position="138"/>
    </location>
</feature>
<accession>A0AAX2A9E2</accession>
<keyword evidence="1" id="KW-0472">Membrane</keyword>
<dbReference type="AlphaFoldDB" id="A0AAX2A9E2"/>
<keyword evidence="1" id="KW-0812">Transmembrane</keyword>
<dbReference type="EMBL" id="CP031217">
    <property type="protein sequence ID" value="AXH13238.1"/>
    <property type="molecule type" value="Genomic_DNA"/>
</dbReference>
<evidence type="ECO:0000256" key="1">
    <source>
        <dbReference type="SAM" id="Phobius"/>
    </source>
</evidence>
<evidence type="ECO:0000313" key="4">
    <source>
        <dbReference type="Proteomes" id="UP000253850"/>
    </source>
</evidence>
<feature type="transmembrane region" description="Helical" evidence="1">
    <location>
        <begin position="50"/>
        <end position="68"/>
    </location>
</feature>
<evidence type="ECO:0000313" key="2">
    <source>
        <dbReference type="EMBL" id="AXH13238.1"/>
    </source>
</evidence>
<sequence>MQRFSGSLIFSSFLITIFAYFFNNEYIFLAGILAWFALITLFKNVNGKSLLYKLLALSFIAFSYSFFSGFEIDYIKVFSVNQYLLTLLIGVGFLRLIATPKAKNVKSLPSGKKSFFKTYLGVHLFGSVINLSSLIIVADKLYEKSKLTNLQVITLTRAFSSDAYWSPFFVAFAAAITYAPKLSSSIILMMGIILAFIAFLVTFFEIKNEPSLDEFKGYPIEFETLYLPFLLAILVLVTNYIFPSVKVILLISIFSLLLTFFILPLKYKVKKSKEMLIAHITFELPKMKNEIALFLIAGMFGVSISSVLLGMNLSLPIEQLNGLYASILLFILIALSFVGIHPIISIAVLGNWVDQLNHTLLAATFLMSWATAVSTSPFSGLNLTMQARYELKAKEVFKINLPYAIKMYFICVIMLFALSNYLGL</sequence>
<dbReference type="RefSeq" id="WP_114840025.1">
    <property type="nucleotide sequence ID" value="NZ_CP031217.1"/>
</dbReference>
<feature type="transmembrane region" description="Helical" evidence="1">
    <location>
        <begin position="158"/>
        <end position="179"/>
    </location>
</feature>
<dbReference type="KEGG" id="hbv:ABIV_2263"/>
<name>A0AAX2A9E2_9BACT</name>
<reference evidence="3 5" key="1">
    <citation type="submission" date="2017-10" db="EMBL/GenBank/DDBJ databases">
        <title>Genomics of the genus Arcobacter.</title>
        <authorList>
            <person name="Perez-Cataluna A."/>
            <person name="Figueras M.J."/>
        </authorList>
    </citation>
    <scope>NUCLEOTIDE SEQUENCE [LARGE SCALE GENOMIC DNA]</scope>
    <source>
        <strain evidence="3 5">CECT 7835</strain>
    </source>
</reference>
<gene>
    <name evidence="2" type="ORF">ABIV_2263</name>
    <name evidence="3" type="ORF">CRV05_07185</name>
</gene>
<evidence type="ECO:0000313" key="3">
    <source>
        <dbReference type="EMBL" id="RXK10156.1"/>
    </source>
</evidence>